<keyword evidence="3 5" id="KW-1133">Transmembrane helix</keyword>
<gene>
    <name evidence="7" type="ORF">LCGC14_0545270</name>
</gene>
<feature type="transmembrane region" description="Helical" evidence="5">
    <location>
        <begin position="59"/>
        <end position="79"/>
    </location>
</feature>
<feature type="transmembrane region" description="Helical" evidence="5">
    <location>
        <begin position="12"/>
        <end position="38"/>
    </location>
</feature>
<proteinExistence type="predicted"/>
<evidence type="ECO:0000256" key="5">
    <source>
        <dbReference type="SAM" id="Phobius"/>
    </source>
</evidence>
<protein>
    <recommendedName>
        <fullName evidence="6">TMEM205-like domain-containing protein</fullName>
    </recommendedName>
</protein>
<evidence type="ECO:0000259" key="6">
    <source>
        <dbReference type="Pfam" id="PF13664"/>
    </source>
</evidence>
<accession>A0A0F9UZR7</accession>
<evidence type="ECO:0000256" key="1">
    <source>
        <dbReference type="ARBA" id="ARBA00004370"/>
    </source>
</evidence>
<sequence>MNDIFKLISLSILNWLHLIATVVWIGGIGTNLLILMPSMREALEPPMMGKLMGAVMKRFRSLVYASIAVLGVTGILMNFLNENYLGLLRFGNPWSQISLIKHIFTVALIILAVYAFEGLGPKVSRLAVKGPSPELAGLQRLQIKLATTGLIMGIIILLLTGIATAIS</sequence>
<organism evidence="7">
    <name type="scientific">marine sediment metagenome</name>
    <dbReference type="NCBI Taxonomy" id="412755"/>
    <lineage>
        <taxon>unclassified sequences</taxon>
        <taxon>metagenomes</taxon>
        <taxon>ecological metagenomes</taxon>
    </lineage>
</organism>
<dbReference type="GO" id="GO:0016020">
    <property type="term" value="C:membrane"/>
    <property type="evidence" value="ECO:0007669"/>
    <property type="project" value="UniProtKB-SubCell"/>
</dbReference>
<keyword evidence="2 5" id="KW-0812">Transmembrane</keyword>
<evidence type="ECO:0000256" key="3">
    <source>
        <dbReference type="ARBA" id="ARBA00022989"/>
    </source>
</evidence>
<feature type="domain" description="TMEM205-like" evidence="6">
    <location>
        <begin position="21"/>
        <end position="129"/>
    </location>
</feature>
<keyword evidence="4 5" id="KW-0472">Membrane</keyword>
<reference evidence="7" key="1">
    <citation type="journal article" date="2015" name="Nature">
        <title>Complex archaea that bridge the gap between prokaryotes and eukaryotes.</title>
        <authorList>
            <person name="Spang A."/>
            <person name="Saw J.H."/>
            <person name="Jorgensen S.L."/>
            <person name="Zaremba-Niedzwiedzka K."/>
            <person name="Martijn J."/>
            <person name="Lind A.E."/>
            <person name="van Eijk R."/>
            <person name="Schleper C."/>
            <person name="Guy L."/>
            <person name="Ettema T.J."/>
        </authorList>
    </citation>
    <scope>NUCLEOTIDE SEQUENCE</scope>
</reference>
<evidence type="ECO:0000256" key="2">
    <source>
        <dbReference type="ARBA" id="ARBA00022692"/>
    </source>
</evidence>
<name>A0A0F9UZR7_9ZZZZ</name>
<evidence type="ECO:0000256" key="4">
    <source>
        <dbReference type="ARBA" id="ARBA00023136"/>
    </source>
</evidence>
<dbReference type="EMBL" id="LAZR01000738">
    <property type="protein sequence ID" value="KKN59118.1"/>
    <property type="molecule type" value="Genomic_DNA"/>
</dbReference>
<comment type="subcellular location">
    <subcellularLocation>
        <location evidence="1">Membrane</location>
    </subcellularLocation>
</comment>
<dbReference type="AlphaFoldDB" id="A0A0F9UZR7"/>
<comment type="caution">
    <text evidence="7">The sequence shown here is derived from an EMBL/GenBank/DDBJ whole genome shotgun (WGS) entry which is preliminary data.</text>
</comment>
<dbReference type="InterPro" id="IPR025423">
    <property type="entry name" value="TMEM205-like"/>
</dbReference>
<dbReference type="Pfam" id="PF13664">
    <property type="entry name" value="DUF4149"/>
    <property type="match status" value="1"/>
</dbReference>
<feature type="transmembrane region" description="Helical" evidence="5">
    <location>
        <begin position="145"/>
        <end position="166"/>
    </location>
</feature>
<evidence type="ECO:0000313" key="7">
    <source>
        <dbReference type="EMBL" id="KKN59118.1"/>
    </source>
</evidence>
<feature type="transmembrane region" description="Helical" evidence="5">
    <location>
        <begin position="99"/>
        <end position="116"/>
    </location>
</feature>